<reference evidence="2 3" key="1">
    <citation type="submission" date="2010-01" db="EMBL/GenBank/DDBJ databases">
        <authorList>
            <person name="Weinstock G."/>
            <person name="Sodergren E."/>
            <person name="Clifton S."/>
            <person name="Fulton L."/>
            <person name="Fulton B."/>
            <person name="Courtney L."/>
            <person name="Fronick C."/>
            <person name="Harrison M."/>
            <person name="Strong C."/>
            <person name="Farmer C."/>
            <person name="Delahaunty K."/>
            <person name="Markovic C."/>
            <person name="Hall O."/>
            <person name="Minx P."/>
            <person name="Tomlinson C."/>
            <person name="Mitreva M."/>
            <person name="Nelson J."/>
            <person name="Hou S."/>
            <person name="Wollam A."/>
            <person name="Pepin K.H."/>
            <person name="Johnson M."/>
            <person name="Bhonagiri V."/>
            <person name="Nash W.E."/>
            <person name="Warren W."/>
            <person name="Chinwalla A."/>
            <person name="Mardis E.R."/>
            <person name="Wilson R.K."/>
        </authorList>
    </citation>
    <scope>NUCLEOTIDE SEQUENCE [LARGE SCALE GENOMIC DNA]</scope>
    <source>
        <strain evidence="2 3">NJ9703</strain>
    </source>
</reference>
<accession>A0A9W5MZT3</accession>
<keyword evidence="1" id="KW-0812">Transmembrane</keyword>
<evidence type="ECO:0000313" key="3">
    <source>
        <dbReference type="Proteomes" id="UP000004621"/>
    </source>
</evidence>
<dbReference type="AlphaFoldDB" id="A0A9W5MZT3"/>
<dbReference type="EMBL" id="ACEO02000002">
    <property type="protein sequence ID" value="EFC52747.1"/>
    <property type="molecule type" value="Genomic_DNA"/>
</dbReference>
<evidence type="ECO:0008006" key="4">
    <source>
        <dbReference type="Google" id="ProtNLM"/>
    </source>
</evidence>
<proteinExistence type="predicted"/>
<gene>
    <name evidence="2" type="ORF">NEISUBOT_03583</name>
</gene>
<sequence length="107" mass="12309">MKSSPFFCPHCSNPIRGSAFKGLKSIKECPTCHKKVRYKQPTAKEIRQATWKKSIIFLALLTLYLAFLIALFRADIPFTYLILPIMLYLVAVFQPAIIKHSSFEKDE</sequence>
<protein>
    <recommendedName>
        <fullName evidence="4">Cxxc_20_cxxc protein</fullName>
    </recommendedName>
</protein>
<evidence type="ECO:0000313" key="2">
    <source>
        <dbReference type="EMBL" id="EFC52747.1"/>
    </source>
</evidence>
<dbReference type="Proteomes" id="UP000004621">
    <property type="component" value="Unassembled WGS sequence"/>
</dbReference>
<evidence type="ECO:0000256" key="1">
    <source>
        <dbReference type="SAM" id="Phobius"/>
    </source>
</evidence>
<feature type="transmembrane region" description="Helical" evidence="1">
    <location>
        <begin position="78"/>
        <end position="98"/>
    </location>
</feature>
<dbReference type="RefSeq" id="WP_004519296.1">
    <property type="nucleotide sequence ID" value="NZ_ACEO02000002.1"/>
</dbReference>
<feature type="transmembrane region" description="Helical" evidence="1">
    <location>
        <begin position="54"/>
        <end position="72"/>
    </location>
</feature>
<name>A0A9W5MZT3_NEISU</name>
<keyword evidence="1" id="KW-1133">Transmembrane helix</keyword>
<keyword evidence="1" id="KW-0472">Membrane</keyword>
<organism evidence="2 3">
    <name type="scientific">Neisseria subflava NJ9703</name>
    <dbReference type="NCBI Taxonomy" id="546268"/>
    <lineage>
        <taxon>Bacteria</taxon>
        <taxon>Pseudomonadati</taxon>
        <taxon>Pseudomonadota</taxon>
        <taxon>Betaproteobacteria</taxon>
        <taxon>Neisseriales</taxon>
        <taxon>Neisseriaceae</taxon>
        <taxon>Neisseria</taxon>
    </lineage>
</organism>
<comment type="caution">
    <text evidence="2">The sequence shown here is derived from an EMBL/GenBank/DDBJ whole genome shotgun (WGS) entry which is preliminary data.</text>
</comment>